<keyword evidence="3" id="KW-0378">Hydrolase</keyword>
<dbReference type="SUPFAM" id="SSF51306">
    <property type="entry name" value="LexA/Signal peptidase"/>
    <property type="match status" value="2"/>
</dbReference>
<feature type="compositionally biased region" description="Low complexity" evidence="6">
    <location>
        <begin position="380"/>
        <end position="416"/>
    </location>
</feature>
<proteinExistence type="predicted"/>
<evidence type="ECO:0000256" key="1">
    <source>
        <dbReference type="ARBA" id="ARBA00004273"/>
    </source>
</evidence>
<dbReference type="InterPro" id="IPR052064">
    <property type="entry name" value="Mito_IMP1_subunit"/>
</dbReference>
<keyword evidence="4" id="KW-0496">Mitochondrion</keyword>
<dbReference type="GO" id="GO:0004252">
    <property type="term" value="F:serine-type endopeptidase activity"/>
    <property type="evidence" value="ECO:0007669"/>
    <property type="project" value="InterPro"/>
</dbReference>
<feature type="domain" description="Peptidase S26" evidence="7">
    <location>
        <begin position="483"/>
        <end position="524"/>
    </location>
</feature>
<evidence type="ECO:0000313" key="8">
    <source>
        <dbReference type="EMBL" id="CEM33365.1"/>
    </source>
</evidence>
<organism evidence="8">
    <name type="scientific">Chromera velia CCMP2878</name>
    <dbReference type="NCBI Taxonomy" id="1169474"/>
    <lineage>
        <taxon>Eukaryota</taxon>
        <taxon>Sar</taxon>
        <taxon>Alveolata</taxon>
        <taxon>Colpodellida</taxon>
        <taxon>Chromeraceae</taxon>
        <taxon>Chromera</taxon>
    </lineage>
</organism>
<dbReference type="AlphaFoldDB" id="A0A0G4GRW4"/>
<dbReference type="InterPro" id="IPR019533">
    <property type="entry name" value="Peptidase_S26"/>
</dbReference>
<dbReference type="PROSITE" id="PS00760">
    <property type="entry name" value="SPASE_I_2"/>
    <property type="match status" value="1"/>
</dbReference>
<dbReference type="GO" id="GO:0006627">
    <property type="term" value="P:protein processing involved in protein targeting to mitochondrion"/>
    <property type="evidence" value="ECO:0007669"/>
    <property type="project" value="TreeGrafter"/>
</dbReference>
<dbReference type="CDD" id="cd06530">
    <property type="entry name" value="S26_SPase_I"/>
    <property type="match status" value="2"/>
</dbReference>
<evidence type="ECO:0000256" key="2">
    <source>
        <dbReference type="ARBA" id="ARBA00022792"/>
    </source>
</evidence>
<dbReference type="PANTHER" id="PTHR12383:SF16">
    <property type="entry name" value="MITOCHONDRIAL INNER MEMBRANE PROTEASE SUBUNIT 1"/>
    <property type="match status" value="1"/>
</dbReference>
<dbReference type="InterPro" id="IPR019757">
    <property type="entry name" value="Pept_S26A_signal_pept_1_Lys-AS"/>
</dbReference>
<feature type="domain" description="Peptidase S26" evidence="7">
    <location>
        <begin position="134"/>
        <end position="170"/>
    </location>
</feature>
<feature type="region of interest" description="Disordered" evidence="6">
    <location>
        <begin position="228"/>
        <end position="288"/>
    </location>
</feature>
<dbReference type="Gene3D" id="2.10.109.10">
    <property type="entry name" value="Umud Fragment, subunit A"/>
    <property type="match status" value="2"/>
</dbReference>
<dbReference type="VEuPathDB" id="CryptoDB:Cvel_23127"/>
<sequence length="558" mass="60407">MPTSTPLRFVLKTVGLIGSLHVVHEYLFDFATAVGPSMIPLLSGSGDIVLLDRFSHRFTLISEVSREALRSRLARLGHFFRCLSVRQTAAVTESAESRRERGEGEDDWEEDRDKDRESVLHRAHKEALEGMMRATGYRRGDVVIAESPEDSAVRVCKRVIALPGEVVRYNPLLFNQTGRAHLQALRQSRLVYAEAHPNTDTETETKGAVDAETECSLCRCLCPSSSFPSHPDPPSSPSSFPPAASPTTQTDPPEEESLWPSSDPGGSAFLRQSETQRGREGAVVQGREGRDDLQDCSCFPTSDGVCSVTGAEKHSTEGESDSTAENQPFVFGSLRFPFCVFPFSFLGCSPLSPFGGLCKFRDPASCETHATPQDPPLTQAPESSYSSPASSQSQPGAAAVSAAPLPPSAASASVPLSGGGEIEIQVEGEEDEDSGARWIAFSRRRAAPSPSPSSSSSSSSADSERGWGGGGAHRLRKVCTCPRLRVPPHHLWLQGDNMGASHDSRHYGPVPEALVLGKVRYRVWPPNRMRRFDNSTPPHLLGALSVEHEGPCFPSAYR</sequence>
<dbReference type="EMBL" id="CDMZ01001490">
    <property type="protein sequence ID" value="CEM33365.1"/>
    <property type="molecule type" value="Genomic_DNA"/>
</dbReference>
<keyword evidence="2" id="KW-0999">Mitochondrion inner membrane</keyword>
<protein>
    <recommendedName>
        <fullName evidence="7">Peptidase S26 domain-containing protein</fullName>
    </recommendedName>
</protein>
<evidence type="ECO:0000256" key="4">
    <source>
        <dbReference type="ARBA" id="ARBA00023128"/>
    </source>
</evidence>
<evidence type="ECO:0000256" key="6">
    <source>
        <dbReference type="SAM" id="MobiDB-lite"/>
    </source>
</evidence>
<feature type="region of interest" description="Disordered" evidence="6">
    <location>
        <begin position="443"/>
        <end position="472"/>
    </location>
</feature>
<dbReference type="Pfam" id="PF10502">
    <property type="entry name" value="Peptidase_S26"/>
    <property type="match status" value="2"/>
</dbReference>
<evidence type="ECO:0000256" key="3">
    <source>
        <dbReference type="ARBA" id="ARBA00022801"/>
    </source>
</evidence>
<dbReference type="PANTHER" id="PTHR12383">
    <property type="entry name" value="PROTEASE FAMILY S26 MITOCHONDRIAL INNER MEMBRANE PROTEASE-RELATED"/>
    <property type="match status" value="1"/>
</dbReference>
<name>A0A0G4GRW4_9ALVE</name>
<feature type="compositionally biased region" description="Low complexity" evidence="6">
    <location>
        <begin position="452"/>
        <end position="461"/>
    </location>
</feature>
<dbReference type="GO" id="GO:0006465">
    <property type="term" value="P:signal peptide processing"/>
    <property type="evidence" value="ECO:0007669"/>
    <property type="project" value="InterPro"/>
</dbReference>
<dbReference type="GO" id="GO:0042720">
    <property type="term" value="C:mitochondrial inner membrane peptidase complex"/>
    <property type="evidence" value="ECO:0007669"/>
    <property type="project" value="TreeGrafter"/>
</dbReference>
<reference evidence="8" key="1">
    <citation type="submission" date="2014-11" db="EMBL/GenBank/DDBJ databases">
        <authorList>
            <person name="Otto D Thomas"/>
            <person name="Naeem Raeece"/>
        </authorList>
    </citation>
    <scope>NUCLEOTIDE SEQUENCE</scope>
</reference>
<accession>A0A0G4GRW4</accession>
<comment type="subcellular location">
    <subcellularLocation>
        <location evidence="1">Mitochondrion inner membrane</location>
    </subcellularLocation>
</comment>
<dbReference type="InterPro" id="IPR036286">
    <property type="entry name" value="LexA/Signal_pep-like_sf"/>
</dbReference>
<evidence type="ECO:0000256" key="5">
    <source>
        <dbReference type="ARBA" id="ARBA00023136"/>
    </source>
</evidence>
<feature type="compositionally biased region" description="Pro residues" evidence="6">
    <location>
        <begin position="230"/>
        <end position="244"/>
    </location>
</feature>
<gene>
    <name evidence="8" type="ORF">Cvel_23127</name>
</gene>
<evidence type="ECO:0000259" key="7">
    <source>
        <dbReference type="Pfam" id="PF10502"/>
    </source>
</evidence>
<keyword evidence="5" id="KW-0472">Membrane</keyword>
<feature type="region of interest" description="Disordered" evidence="6">
    <location>
        <begin position="368"/>
        <end position="416"/>
    </location>
</feature>
<feature type="region of interest" description="Disordered" evidence="6">
    <location>
        <begin position="93"/>
        <end position="117"/>
    </location>
</feature>